<dbReference type="HOGENOM" id="CLU_013566_0_0_1"/>
<evidence type="ECO:0000313" key="3">
    <source>
        <dbReference type="EMBL" id="KEQ88463.1"/>
    </source>
</evidence>
<evidence type="ECO:0000313" key="4">
    <source>
        <dbReference type="Proteomes" id="UP000030706"/>
    </source>
</evidence>
<dbReference type="EMBL" id="KL584975">
    <property type="protein sequence ID" value="KEQ88463.1"/>
    <property type="molecule type" value="Genomic_DNA"/>
</dbReference>
<reference evidence="3 4" key="1">
    <citation type="journal article" date="2014" name="BMC Genomics">
        <title>Genome sequencing of four Aureobasidium pullulans varieties: biotechnological potential, stress tolerance, and description of new species.</title>
        <authorList>
            <person name="Gostin Ar C."/>
            <person name="Ohm R.A."/>
            <person name="Kogej T."/>
            <person name="Sonjak S."/>
            <person name="Turk M."/>
            <person name="Zajc J."/>
            <person name="Zalar P."/>
            <person name="Grube M."/>
            <person name="Sun H."/>
            <person name="Han J."/>
            <person name="Sharma A."/>
            <person name="Chiniquy J."/>
            <person name="Ngan C.Y."/>
            <person name="Lipzen A."/>
            <person name="Barry K."/>
            <person name="Grigoriev I.V."/>
            <person name="Gunde-Cimerman N."/>
        </authorList>
    </citation>
    <scope>NUCLEOTIDE SEQUENCE [LARGE SCALE GENOMIC DNA]</scope>
    <source>
        <strain evidence="3 4">EXF-150</strain>
    </source>
</reference>
<evidence type="ECO:0000259" key="2">
    <source>
        <dbReference type="Pfam" id="PF10395"/>
    </source>
</evidence>
<dbReference type="InterPro" id="IPR018843">
    <property type="entry name" value="Utp8_b-prop"/>
</dbReference>
<name>A0A074XS82_AURPU</name>
<sequence>MADGAAIEAPFTLASLPKPFDSTVGTTFAAPVFGLRAQKWRKRPEIVASVDGDSITIYNVRNPRLVTSYALPPQTRLLCAPCSIYRKITGRKAAQRVTYAVLGHTTGKKTEVVCFTEDTIADSTDLSADQQVKTSYQLPTSTSTVFAVHALASHSDNETLGLALDIAVTYADGSVECIAGDLQQKRWDADAAQTIVMADSDAVSSSVKVEYATVTDVTSAKKGLLKSREDALALIGGAVSLDNSTELNMPLLALVTVDDQNIRRFNLFSLPSRSKDLITSAHQGLRHLFSYELPTTPSSDKATFSLQSSAGKLHQMLSGIITTYDLSGTVPRVLSVLTPHTQAHQSFVRISAALVLAAESTSCAIYDTKYSSLQAALSLESDPLESAGDKRKRTDGATEGSLNFVTFFTDLGLAVAISGNALVGLQINLSATAYKKSKANTSLLINSLGKGSKKALVAAPNSELSSQEWQSWKETVDSLVDSDVAALERFLAAELELASTPKQHKPSAPSSEEQDGEDNRMWPVRDARFLVQKTERRKAVYLLSKMFAWNDTTRDEQSSISMNFFTANIFRWLATTGYISAMEVERALRETGAIQSTASRVRPGDIMRAVNELDPEMHVMHEWLSWPVYLDLEEVIVALASLVKSLQGPSPAAVAKLITSKSEDASNELETEIQVESEAAEADLEFALSALDNGLSVRSASFRTVFTRLHSFPSRSIVETLRTHLAPREVVFFIQILRIELADGGWTSRYTDVEIANRPEDAGSPSDHSIAIISNLLNCAIDSIGTSGWLVGLSGDPELQTDDMLETLGAETSAALETCIEACSFGVFLNDFERFSNTVQASQKQTTIKKVDPIKTPGFEETPLAVDPVLPLGYKAQGPASKMRMTSTGQVEKSRGLRGKELSMRVGKYSLDRIVV</sequence>
<protein>
    <recommendedName>
        <fullName evidence="2">Utp8 beta-propeller domain-containing protein</fullName>
    </recommendedName>
</protein>
<dbReference type="STRING" id="1043002.A0A074XS82"/>
<dbReference type="OrthoDB" id="5330858at2759"/>
<feature type="region of interest" description="Disordered" evidence="1">
    <location>
        <begin position="499"/>
        <end position="519"/>
    </location>
</feature>
<accession>A0A074XS82</accession>
<dbReference type="Pfam" id="PF10395">
    <property type="entry name" value="Utp8_b_propeller"/>
    <property type="match status" value="1"/>
</dbReference>
<feature type="domain" description="Utp8 beta-propeller" evidence="2">
    <location>
        <begin position="5"/>
        <end position="381"/>
    </location>
</feature>
<keyword evidence="4" id="KW-1185">Reference proteome</keyword>
<evidence type="ECO:0000256" key="1">
    <source>
        <dbReference type="SAM" id="MobiDB-lite"/>
    </source>
</evidence>
<gene>
    <name evidence="3" type="ORF">M438DRAFT_288775</name>
</gene>
<proteinExistence type="predicted"/>
<dbReference type="AlphaFoldDB" id="A0A074XS82"/>
<dbReference type="RefSeq" id="XP_029764650.1">
    <property type="nucleotide sequence ID" value="XM_029901667.1"/>
</dbReference>
<dbReference type="Proteomes" id="UP000030706">
    <property type="component" value="Unassembled WGS sequence"/>
</dbReference>
<organism evidence="3 4">
    <name type="scientific">Aureobasidium pullulans EXF-150</name>
    <dbReference type="NCBI Taxonomy" id="1043002"/>
    <lineage>
        <taxon>Eukaryota</taxon>
        <taxon>Fungi</taxon>
        <taxon>Dikarya</taxon>
        <taxon>Ascomycota</taxon>
        <taxon>Pezizomycotina</taxon>
        <taxon>Dothideomycetes</taxon>
        <taxon>Dothideomycetidae</taxon>
        <taxon>Dothideales</taxon>
        <taxon>Saccotheciaceae</taxon>
        <taxon>Aureobasidium</taxon>
    </lineage>
</organism>
<dbReference type="GeneID" id="40743973"/>